<evidence type="ECO:0000259" key="4">
    <source>
        <dbReference type="PROSITE" id="PS50109"/>
    </source>
</evidence>
<dbReference type="SMART" id="SM00388">
    <property type="entry name" value="HisKA"/>
    <property type="match status" value="1"/>
</dbReference>
<dbReference type="PANTHER" id="PTHR43065">
    <property type="entry name" value="SENSOR HISTIDINE KINASE"/>
    <property type="match status" value="1"/>
</dbReference>
<evidence type="ECO:0000256" key="3">
    <source>
        <dbReference type="ARBA" id="ARBA00022553"/>
    </source>
</evidence>
<sequence length="914" mass="102179">MPTSEGLFGRLLGRTDERLPESTDPQSRTHAGIRLMLDQQGHVIEIHGLQRYGLARGSGDGSPRLLLSYLVPGSTLALEGVPADWVGHSLDLDFQCAGLRVVHTRGWVQPQGDGWLLQLLDISDLRLGSEQARSRERCTQLILGLAGQLRQCSVLRLPEVMHEALRSVAQHGRVPCMALALREDPQASWYMHSTYHAFDAPQLWLPEQNLGSLLDPLEGTSPQRVERDGNPRLNDLFGNADGVLVPYSDQQGLCAWLMLGFYPASLHGPQMSESDWMQVCAALAAPLLDRLREQQHLQQSERMEALQGLLGTGWWEWSSTSELLELAPQLAINLDAVAEPQAMTRQAWLALFHPADRDELSGRFNELLEHGKELLLFARVHQPQSTEPARWYRIQGQVLGSGTRRRIVGFMLDVSDIKNQQQQVAAAHARLDNLIASSPAVIYVQRYVEGALVPAFFSDSLKPLLGWTLEECTSETLIEWVHPDDLEQFFGRTRQLLREGSARNRYRLRDRRGDYHWLLDEAKLLRNDLGLPVEVVGLWLDITEATEAAERVKNSEERYRILVEDSPAMICRYLPDLTLTFGNQPLASYLECTTAQLPGINLSSWLSTEQREAFVQRIASLTPQAPVSTAEISLQLPGREYAWWVWSDRGIFDDQGNLLEVQAVGRDNTEVRRSQQQLTHSAKMATLGEMATGLAHEINQPLNVMRMAVVNVLKRLSNGDAQIDYLQDKLSRIDGQIQRAARVVDHLRVFGRRSEIEQQVFNPAQAMEGSVALLGEGLKGKGVQLRSEGQACAVQVRGHVDQLEQVLINLMVNARDALMSKRETDRDFEPWIALSVESDAQSVRLWVDDNAGGIDPRLLERIFEPFFTTKPIGLGTGLGLSVSYGIIDNMGGRLSVSNSEHGARFCVELPVVAA</sequence>
<dbReference type="InterPro" id="IPR000014">
    <property type="entry name" value="PAS"/>
</dbReference>
<dbReference type="PROSITE" id="PS50109">
    <property type="entry name" value="HIS_KIN"/>
    <property type="match status" value="1"/>
</dbReference>
<dbReference type="SUPFAM" id="SSF47384">
    <property type="entry name" value="Homodimeric domain of signal transducing histidine kinase"/>
    <property type="match status" value="1"/>
</dbReference>
<dbReference type="AlphaFoldDB" id="A0A267AU65"/>
<dbReference type="InterPro" id="IPR005467">
    <property type="entry name" value="His_kinase_dom"/>
</dbReference>
<feature type="domain" description="Histidine kinase" evidence="4">
    <location>
        <begin position="693"/>
        <end position="913"/>
    </location>
</feature>
<dbReference type="InterPro" id="IPR004358">
    <property type="entry name" value="Sig_transdc_His_kin-like_C"/>
</dbReference>
<dbReference type="SMART" id="SM00091">
    <property type="entry name" value="PAS"/>
    <property type="match status" value="3"/>
</dbReference>
<keyword evidence="7" id="KW-0808">Transferase</keyword>
<name>A0A267AU65_PSEFR</name>
<dbReference type="EMBL" id="NQKQ01000001">
    <property type="protein sequence ID" value="PAA16130.1"/>
    <property type="molecule type" value="Genomic_DNA"/>
</dbReference>
<dbReference type="SMART" id="SM00387">
    <property type="entry name" value="HATPase_c"/>
    <property type="match status" value="1"/>
</dbReference>
<dbReference type="PROSITE" id="PS50112">
    <property type="entry name" value="PAS"/>
    <property type="match status" value="1"/>
</dbReference>
<feature type="domain" description="PAC" evidence="6">
    <location>
        <begin position="628"/>
        <end position="680"/>
    </location>
</feature>
<reference evidence="7 8" key="1">
    <citation type="submission" date="2017-08" db="EMBL/GenBank/DDBJ databases">
        <title>Genomic and metabolic characterisation of spoilage-associated Pseudomonas species.</title>
        <authorList>
            <person name="Stanborough T."/>
            <person name="Fegan N."/>
            <person name="Powell S.M."/>
            <person name="Singh T."/>
            <person name="Tamplin M.L."/>
            <person name="Chandry P.S."/>
        </authorList>
    </citation>
    <scope>NUCLEOTIDE SEQUENCE [LARGE SCALE GENOMIC DNA]</scope>
    <source>
        <strain evidence="7 8">F1801</strain>
    </source>
</reference>
<dbReference type="RefSeq" id="WP_095035361.1">
    <property type="nucleotide sequence ID" value="NZ_NQKQ01000001.1"/>
</dbReference>
<dbReference type="SMART" id="SM00086">
    <property type="entry name" value="PAC"/>
    <property type="match status" value="2"/>
</dbReference>
<dbReference type="Proteomes" id="UP000215861">
    <property type="component" value="Unassembled WGS sequence"/>
</dbReference>
<dbReference type="Pfam" id="PF02518">
    <property type="entry name" value="HATPase_c"/>
    <property type="match status" value="1"/>
</dbReference>
<feature type="domain" description="PAC" evidence="6">
    <location>
        <begin position="502"/>
        <end position="554"/>
    </location>
</feature>
<dbReference type="PROSITE" id="PS50113">
    <property type="entry name" value="PAC"/>
    <property type="match status" value="2"/>
</dbReference>
<comment type="catalytic activity">
    <reaction evidence="1">
        <text>ATP + protein L-histidine = ADP + protein N-phospho-L-histidine.</text>
        <dbReference type="EC" id="2.7.13.3"/>
    </reaction>
</comment>
<feature type="domain" description="PAS" evidence="5">
    <location>
        <begin position="456"/>
        <end position="500"/>
    </location>
</feature>
<dbReference type="SUPFAM" id="SSF55874">
    <property type="entry name" value="ATPase domain of HSP90 chaperone/DNA topoisomerase II/histidine kinase"/>
    <property type="match status" value="1"/>
</dbReference>
<dbReference type="InterPro" id="IPR000700">
    <property type="entry name" value="PAS-assoc_C"/>
</dbReference>
<evidence type="ECO:0000256" key="1">
    <source>
        <dbReference type="ARBA" id="ARBA00000085"/>
    </source>
</evidence>
<keyword evidence="3" id="KW-0597">Phosphoprotein</keyword>
<gene>
    <name evidence="7" type="ORF">CJU81_00145</name>
</gene>
<dbReference type="InterPro" id="IPR035965">
    <property type="entry name" value="PAS-like_dom_sf"/>
</dbReference>
<dbReference type="Gene3D" id="3.30.450.20">
    <property type="entry name" value="PAS domain"/>
    <property type="match status" value="3"/>
</dbReference>
<dbReference type="CDD" id="cd00130">
    <property type="entry name" value="PAS"/>
    <property type="match status" value="1"/>
</dbReference>
<dbReference type="GO" id="GO:0000155">
    <property type="term" value="F:phosphorelay sensor kinase activity"/>
    <property type="evidence" value="ECO:0007669"/>
    <property type="project" value="InterPro"/>
</dbReference>
<keyword evidence="7" id="KW-0418">Kinase</keyword>
<dbReference type="InterPro" id="IPR003594">
    <property type="entry name" value="HATPase_dom"/>
</dbReference>
<dbReference type="InterPro" id="IPR003661">
    <property type="entry name" value="HisK_dim/P_dom"/>
</dbReference>
<accession>A0A267AU65</accession>
<dbReference type="PANTHER" id="PTHR43065:SF42">
    <property type="entry name" value="TWO-COMPONENT SENSOR PPRA"/>
    <property type="match status" value="1"/>
</dbReference>
<dbReference type="NCBIfam" id="TIGR00229">
    <property type="entry name" value="sensory_box"/>
    <property type="match status" value="1"/>
</dbReference>
<dbReference type="Gene3D" id="1.10.287.130">
    <property type="match status" value="1"/>
</dbReference>
<protein>
    <recommendedName>
        <fullName evidence="2">histidine kinase</fullName>
        <ecNumber evidence="2">2.7.13.3</ecNumber>
    </recommendedName>
</protein>
<dbReference type="InterPro" id="IPR036097">
    <property type="entry name" value="HisK_dim/P_sf"/>
</dbReference>
<dbReference type="Gene3D" id="3.30.565.10">
    <property type="entry name" value="Histidine kinase-like ATPase, C-terminal domain"/>
    <property type="match status" value="1"/>
</dbReference>
<comment type="caution">
    <text evidence="7">The sequence shown here is derived from an EMBL/GenBank/DDBJ whole genome shotgun (WGS) entry which is preliminary data.</text>
</comment>
<evidence type="ECO:0000259" key="5">
    <source>
        <dbReference type="PROSITE" id="PS50112"/>
    </source>
</evidence>
<dbReference type="Pfam" id="PF08447">
    <property type="entry name" value="PAS_3"/>
    <property type="match status" value="1"/>
</dbReference>
<dbReference type="EC" id="2.7.13.3" evidence="2"/>
<evidence type="ECO:0000259" key="6">
    <source>
        <dbReference type="PROSITE" id="PS50113"/>
    </source>
</evidence>
<evidence type="ECO:0000313" key="8">
    <source>
        <dbReference type="Proteomes" id="UP000215861"/>
    </source>
</evidence>
<organism evidence="7 8">
    <name type="scientific">Pseudomonas fragi</name>
    <dbReference type="NCBI Taxonomy" id="296"/>
    <lineage>
        <taxon>Bacteria</taxon>
        <taxon>Pseudomonadati</taxon>
        <taxon>Pseudomonadota</taxon>
        <taxon>Gammaproteobacteria</taxon>
        <taxon>Pseudomonadales</taxon>
        <taxon>Pseudomonadaceae</taxon>
        <taxon>Pseudomonas</taxon>
    </lineage>
</organism>
<dbReference type="OrthoDB" id="1931120at2"/>
<evidence type="ECO:0000313" key="7">
    <source>
        <dbReference type="EMBL" id="PAA16130.1"/>
    </source>
</evidence>
<dbReference type="InterPro" id="IPR013655">
    <property type="entry name" value="PAS_fold_3"/>
</dbReference>
<dbReference type="CDD" id="cd00082">
    <property type="entry name" value="HisKA"/>
    <property type="match status" value="1"/>
</dbReference>
<dbReference type="InterPro" id="IPR036890">
    <property type="entry name" value="HATPase_C_sf"/>
</dbReference>
<dbReference type="InterPro" id="IPR001610">
    <property type="entry name" value="PAC"/>
</dbReference>
<dbReference type="PRINTS" id="PR00344">
    <property type="entry name" value="BCTRLSENSOR"/>
</dbReference>
<proteinExistence type="predicted"/>
<evidence type="ECO:0000256" key="2">
    <source>
        <dbReference type="ARBA" id="ARBA00012438"/>
    </source>
</evidence>
<dbReference type="SUPFAM" id="SSF55785">
    <property type="entry name" value="PYP-like sensor domain (PAS domain)"/>
    <property type="match status" value="3"/>
</dbReference>